<dbReference type="SUPFAM" id="SSF103473">
    <property type="entry name" value="MFS general substrate transporter"/>
    <property type="match status" value="1"/>
</dbReference>
<name>A0A9Y2IB04_9PSEU</name>
<evidence type="ECO:0000256" key="7">
    <source>
        <dbReference type="SAM" id="Phobius"/>
    </source>
</evidence>
<dbReference type="EMBL" id="CP127294">
    <property type="protein sequence ID" value="WIX77105.1"/>
    <property type="molecule type" value="Genomic_DNA"/>
</dbReference>
<feature type="transmembrane region" description="Helical" evidence="7">
    <location>
        <begin position="289"/>
        <end position="322"/>
    </location>
</feature>
<dbReference type="InterPro" id="IPR001958">
    <property type="entry name" value="Tet-R_TetA/multi-R_MdtG-like"/>
</dbReference>
<keyword evidence="5 7" id="KW-1133">Transmembrane helix</keyword>
<evidence type="ECO:0000256" key="6">
    <source>
        <dbReference type="ARBA" id="ARBA00023136"/>
    </source>
</evidence>
<dbReference type="Pfam" id="PF05977">
    <property type="entry name" value="MFS_3"/>
    <property type="match status" value="1"/>
</dbReference>
<feature type="transmembrane region" description="Helical" evidence="7">
    <location>
        <begin position="365"/>
        <end position="392"/>
    </location>
</feature>
<gene>
    <name evidence="9" type="ORF">QRX50_37745</name>
</gene>
<keyword evidence="4 7" id="KW-0812">Transmembrane</keyword>
<protein>
    <submittedName>
        <fullName evidence="9">MFS transporter</fullName>
    </submittedName>
</protein>
<dbReference type="InterPro" id="IPR010290">
    <property type="entry name" value="TM_effector"/>
</dbReference>
<dbReference type="PROSITE" id="PS50850">
    <property type="entry name" value="MFS"/>
    <property type="match status" value="1"/>
</dbReference>
<evidence type="ECO:0000256" key="5">
    <source>
        <dbReference type="ARBA" id="ARBA00022989"/>
    </source>
</evidence>
<dbReference type="GO" id="GO:0022857">
    <property type="term" value="F:transmembrane transporter activity"/>
    <property type="evidence" value="ECO:0007669"/>
    <property type="project" value="InterPro"/>
</dbReference>
<dbReference type="AlphaFoldDB" id="A0A9Y2IB04"/>
<dbReference type="RefSeq" id="WP_285967847.1">
    <property type="nucleotide sequence ID" value="NZ_CP127294.1"/>
</dbReference>
<feature type="transmembrane region" description="Helical" evidence="7">
    <location>
        <begin position="47"/>
        <end position="68"/>
    </location>
</feature>
<dbReference type="Gene3D" id="1.20.1250.20">
    <property type="entry name" value="MFS general substrate transporter like domains"/>
    <property type="match status" value="1"/>
</dbReference>
<dbReference type="Proteomes" id="UP001236014">
    <property type="component" value="Chromosome"/>
</dbReference>
<feature type="transmembrane region" description="Helical" evidence="7">
    <location>
        <begin position="153"/>
        <end position="173"/>
    </location>
</feature>
<dbReference type="PRINTS" id="PR01035">
    <property type="entry name" value="TCRTETA"/>
</dbReference>
<feature type="transmembrane region" description="Helical" evidence="7">
    <location>
        <begin position="222"/>
        <end position="243"/>
    </location>
</feature>
<evidence type="ECO:0000313" key="10">
    <source>
        <dbReference type="Proteomes" id="UP001236014"/>
    </source>
</evidence>
<evidence type="ECO:0000259" key="8">
    <source>
        <dbReference type="PROSITE" id="PS50850"/>
    </source>
</evidence>
<dbReference type="GO" id="GO:0005886">
    <property type="term" value="C:plasma membrane"/>
    <property type="evidence" value="ECO:0007669"/>
    <property type="project" value="UniProtKB-SubCell"/>
</dbReference>
<keyword evidence="3" id="KW-1003">Cell membrane</keyword>
<sequence>MTTMKVAEVLRNRDFDFYWGGVVLSQIGSRGTIAANLYQVYELSGSVAQTGLVGAAQVVALVVLSPLAGVYADRVDRRKLLQWSQAVAMVVALALAATSFTGHVDVVQVVGSVVLTTAAASFDQPARQALIPALVPRAQLPQAFALLNPSRELAVLLGPALSGVLIAVSGPGLMYAVDAVTYLLLMLTLALLRIPHLPGAGEHITLREQLAEGVRFVLGRRIVWQMVLLDLVATVFAGYRVLLPSLAIDRFHLGATAYGLLSAAPSAGALVATYTVFRVVDRSKRLGKVLLASTIAYGLSAVLLAWAAGLLIALVACLLLGAFDAMATTIRQAAVQLETPDSLRGRVSAIYQMASRGGPALGDTVIGGVAAAIGPVLALMIGGLATAAFAVGHFGRANPVRKYAAARAEEPTQA</sequence>
<feature type="transmembrane region" description="Helical" evidence="7">
    <location>
        <begin position="255"/>
        <end position="277"/>
    </location>
</feature>
<reference evidence="9 10" key="1">
    <citation type="submission" date="2023-06" db="EMBL/GenBank/DDBJ databases">
        <authorList>
            <person name="Oyuntsetseg B."/>
            <person name="Kim S.B."/>
        </authorList>
    </citation>
    <scope>NUCLEOTIDE SEQUENCE [LARGE SCALE GENOMIC DNA]</scope>
    <source>
        <strain evidence="9 10">2-15</strain>
    </source>
</reference>
<organism evidence="9 10">
    <name type="scientific">Amycolatopsis carbonis</name>
    <dbReference type="NCBI Taxonomy" id="715471"/>
    <lineage>
        <taxon>Bacteria</taxon>
        <taxon>Bacillati</taxon>
        <taxon>Actinomycetota</taxon>
        <taxon>Actinomycetes</taxon>
        <taxon>Pseudonocardiales</taxon>
        <taxon>Pseudonocardiaceae</taxon>
        <taxon>Amycolatopsis</taxon>
    </lineage>
</organism>
<accession>A0A9Y2IB04</accession>
<feature type="domain" description="Major facilitator superfamily (MFS) profile" evidence="8">
    <location>
        <begin position="1"/>
        <end position="400"/>
    </location>
</feature>
<keyword evidence="2" id="KW-0813">Transport</keyword>
<proteinExistence type="predicted"/>
<keyword evidence="10" id="KW-1185">Reference proteome</keyword>
<dbReference type="CDD" id="cd06173">
    <property type="entry name" value="MFS_MefA_like"/>
    <property type="match status" value="1"/>
</dbReference>
<comment type="subcellular location">
    <subcellularLocation>
        <location evidence="1">Cell inner membrane</location>
        <topology evidence="1">Multi-pass membrane protein</topology>
    </subcellularLocation>
</comment>
<dbReference type="PANTHER" id="PTHR23513:SF9">
    <property type="entry name" value="ENTEROBACTIN EXPORTER ENTS"/>
    <property type="match status" value="1"/>
</dbReference>
<feature type="transmembrane region" description="Helical" evidence="7">
    <location>
        <begin position="179"/>
        <end position="201"/>
    </location>
</feature>
<evidence type="ECO:0000256" key="3">
    <source>
        <dbReference type="ARBA" id="ARBA00022475"/>
    </source>
</evidence>
<evidence type="ECO:0000313" key="9">
    <source>
        <dbReference type="EMBL" id="WIX77105.1"/>
    </source>
</evidence>
<dbReference type="InterPro" id="IPR036259">
    <property type="entry name" value="MFS_trans_sf"/>
</dbReference>
<dbReference type="InterPro" id="IPR020846">
    <property type="entry name" value="MFS_dom"/>
</dbReference>
<keyword evidence="6 7" id="KW-0472">Membrane</keyword>
<dbReference type="KEGG" id="acab:QRX50_37745"/>
<evidence type="ECO:0000256" key="4">
    <source>
        <dbReference type="ARBA" id="ARBA00022692"/>
    </source>
</evidence>
<evidence type="ECO:0000256" key="1">
    <source>
        <dbReference type="ARBA" id="ARBA00004429"/>
    </source>
</evidence>
<evidence type="ECO:0000256" key="2">
    <source>
        <dbReference type="ARBA" id="ARBA00022448"/>
    </source>
</evidence>
<dbReference type="PANTHER" id="PTHR23513">
    <property type="entry name" value="INTEGRAL MEMBRANE EFFLUX PROTEIN-RELATED"/>
    <property type="match status" value="1"/>
</dbReference>